<proteinExistence type="inferred from homology"/>
<evidence type="ECO:0000256" key="4">
    <source>
        <dbReference type="ARBA" id="ARBA00005819"/>
    </source>
</evidence>
<dbReference type="CDD" id="cd12263">
    <property type="entry name" value="RRM_ABT1_like"/>
    <property type="match status" value="1"/>
</dbReference>
<gene>
    <name evidence="18" type="ORF">COHA_010110</name>
</gene>
<evidence type="ECO:0000313" key="19">
    <source>
        <dbReference type="Proteomes" id="UP001205105"/>
    </source>
</evidence>
<accession>A0AAD5DH16</accession>
<dbReference type="SUPFAM" id="SSF54928">
    <property type="entry name" value="RNA-binding domain, RBD"/>
    <property type="match status" value="1"/>
</dbReference>
<dbReference type="NCBIfam" id="TIGR02228">
    <property type="entry name" value="sigpep_I_arch"/>
    <property type="match status" value="1"/>
</dbReference>
<dbReference type="PROSITE" id="PS00761">
    <property type="entry name" value="SPASE_I_3"/>
    <property type="match status" value="1"/>
</dbReference>
<dbReference type="Pfam" id="PF00717">
    <property type="entry name" value="Peptidase_S24"/>
    <property type="match status" value="1"/>
</dbReference>
<comment type="similarity">
    <text evidence="4">Belongs to the ESF2/ABP1 family.</text>
</comment>
<name>A0AAD5DH16_9CHLO</name>
<keyword evidence="10" id="KW-0812">Transmembrane</keyword>
<keyword evidence="19" id="KW-1185">Reference proteome</keyword>
<dbReference type="InterPro" id="IPR019533">
    <property type="entry name" value="Peptidase_S26"/>
</dbReference>
<keyword evidence="16" id="KW-0694">RNA-binding</keyword>
<dbReference type="GO" id="GO:0005787">
    <property type="term" value="C:signal peptidase complex"/>
    <property type="evidence" value="ECO:0007669"/>
    <property type="project" value="TreeGrafter"/>
</dbReference>
<dbReference type="SUPFAM" id="SSF51306">
    <property type="entry name" value="LexA/Signal peptidase"/>
    <property type="match status" value="1"/>
</dbReference>
<keyword evidence="14" id="KW-0472">Membrane</keyword>
<evidence type="ECO:0000256" key="10">
    <source>
        <dbReference type="ARBA" id="ARBA00022692"/>
    </source>
</evidence>
<dbReference type="PANTHER" id="PTHR10806:SF6">
    <property type="entry name" value="SIGNAL PEPTIDASE COMPLEX CATALYTIC SUBUNIT SEC11"/>
    <property type="match status" value="1"/>
</dbReference>
<dbReference type="InterPro" id="IPR036286">
    <property type="entry name" value="LexA/Signal_pep-like_sf"/>
</dbReference>
<organism evidence="18 19">
    <name type="scientific">Chlorella ohadii</name>
    <dbReference type="NCBI Taxonomy" id="2649997"/>
    <lineage>
        <taxon>Eukaryota</taxon>
        <taxon>Viridiplantae</taxon>
        <taxon>Chlorophyta</taxon>
        <taxon>core chlorophytes</taxon>
        <taxon>Trebouxiophyceae</taxon>
        <taxon>Chlorellales</taxon>
        <taxon>Chlorellaceae</taxon>
        <taxon>Chlorella clade</taxon>
        <taxon>Chlorella</taxon>
    </lineage>
</organism>
<keyword evidence="13" id="KW-1133">Transmembrane helix</keyword>
<comment type="catalytic activity">
    <reaction evidence="1">
        <text>Cleavage of hydrophobic, N-terminal signal or leader sequences from secreted and periplasmic proteins.</text>
        <dbReference type="EC" id="3.4.21.89"/>
    </reaction>
</comment>
<dbReference type="AlphaFoldDB" id="A0AAD5DH16"/>
<dbReference type="GO" id="GO:0003723">
    <property type="term" value="F:RNA binding"/>
    <property type="evidence" value="ECO:0007669"/>
    <property type="project" value="UniProtKB-UniRule"/>
</dbReference>
<evidence type="ECO:0000256" key="1">
    <source>
        <dbReference type="ARBA" id="ARBA00000677"/>
    </source>
</evidence>
<dbReference type="PRINTS" id="PR00728">
    <property type="entry name" value="SIGNALPTASE"/>
</dbReference>
<dbReference type="InterPro" id="IPR012677">
    <property type="entry name" value="Nucleotide-bd_a/b_plait_sf"/>
</dbReference>
<feature type="domain" description="RRM" evidence="17">
    <location>
        <begin position="150"/>
        <end position="237"/>
    </location>
</feature>
<keyword evidence="11" id="KW-0378">Hydrolase</keyword>
<evidence type="ECO:0000256" key="5">
    <source>
        <dbReference type="ARBA" id="ARBA00011035"/>
    </source>
</evidence>
<keyword evidence="12" id="KW-0256">Endoplasmic reticulum</keyword>
<evidence type="ECO:0000256" key="8">
    <source>
        <dbReference type="ARBA" id="ARBA00021755"/>
    </source>
</evidence>
<evidence type="ECO:0000256" key="15">
    <source>
        <dbReference type="ARBA" id="ARBA00045533"/>
    </source>
</evidence>
<dbReference type="CDD" id="cd06530">
    <property type="entry name" value="S26_SPase_I"/>
    <property type="match status" value="1"/>
</dbReference>
<dbReference type="GO" id="GO:0006465">
    <property type="term" value="P:signal peptide processing"/>
    <property type="evidence" value="ECO:0007669"/>
    <property type="project" value="InterPro"/>
</dbReference>
<evidence type="ECO:0000256" key="7">
    <source>
        <dbReference type="ARBA" id="ARBA00019685"/>
    </source>
</evidence>
<evidence type="ECO:0000256" key="9">
    <source>
        <dbReference type="ARBA" id="ARBA00022670"/>
    </source>
</evidence>
<dbReference type="InterPro" id="IPR034353">
    <property type="entry name" value="ABT1/ESF2_RRM"/>
</dbReference>
<evidence type="ECO:0000259" key="17">
    <source>
        <dbReference type="PROSITE" id="PS50102"/>
    </source>
</evidence>
<dbReference type="GO" id="GO:0005730">
    <property type="term" value="C:nucleolus"/>
    <property type="evidence" value="ECO:0007669"/>
    <property type="project" value="UniProtKB-SubCell"/>
</dbReference>
<dbReference type="InterPro" id="IPR035979">
    <property type="entry name" value="RBD_domain_sf"/>
</dbReference>
<sequence length="315" mass="35533">MDFLSDIGRMNKRQVLLQTINLGMIITSALMIWKSLVLGTGSESPVVVVLSGSMEPGFYRGDILFLYQPKQPVDTGDIIVFNTDGREIPIVHRVIKVHQRADNASHTDILTKGDNNWGDDRSLYPKGQLWLNPNHIMGKVVGFLPHIGRVTIIMNDYPMFKYALIAKPQKLRQLLEQYAEIGRVYLAPEDPALRKKRKQKGGNSGKNFTEGWVEFEDKAKAKEVVAMLNGQQMGGKRRSAYFYDLWCMKYLPKFKWDHLTEEINYQKAVREQRLAAEISAAKRERDFYLSRVDKAKALIAGKKGRGGGGGSGGAD</sequence>
<keyword evidence="9" id="KW-0645">Protease</keyword>
<evidence type="ECO:0000256" key="13">
    <source>
        <dbReference type="ARBA" id="ARBA00022989"/>
    </source>
</evidence>
<evidence type="ECO:0000256" key="2">
    <source>
        <dbReference type="ARBA" id="ARBA00004604"/>
    </source>
</evidence>
<reference evidence="18" key="1">
    <citation type="submission" date="2020-11" db="EMBL/GenBank/DDBJ databases">
        <title>Chlorella ohadii genome sequencing and assembly.</title>
        <authorList>
            <person name="Murik O."/>
            <person name="Treves H."/>
            <person name="Kedem I."/>
            <person name="Shotland Y."/>
            <person name="Kaplan A."/>
        </authorList>
    </citation>
    <scope>NUCLEOTIDE SEQUENCE</scope>
    <source>
        <strain evidence="18">1</strain>
    </source>
</reference>
<evidence type="ECO:0000313" key="18">
    <source>
        <dbReference type="EMBL" id="KAI7836026.1"/>
    </source>
</evidence>
<dbReference type="InterPro" id="IPR001733">
    <property type="entry name" value="Peptidase_S26B"/>
</dbReference>
<dbReference type="InterPro" id="IPR019758">
    <property type="entry name" value="Pept_S26A_signal_pept_1_CS"/>
</dbReference>
<dbReference type="InterPro" id="IPR015927">
    <property type="entry name" value="Peptidase_S24_S26A/B/C"/>
</dbReference>
<comment type="similarity">
    <text evidence="5">Belongs to the peptidase S26B family.</text>
</comment>
<dbReference type="EMBL" id="JADXDR010000209">
    <property type="protein sequence ID" value="KAI7836026.1"/>
    <property type="molecule type" value="Genomic_DNA"/>
</dbReference>
<dbReference type="GO" id="GO:0009003">
    <property type="term" value="F:signal peptidase activity"/>
    <property type="evidence" value="ECO:0007669"/>
    <property type="project" value="UniProtKB-EC"/>
</dbReference>
<dbReference type="PROSITE" id="PS50102">
    <property type="entry name" value="RRM"/>
    <property type="match status" value="1"/>
</dbReference>
<comment type="caution">
    <text evidence="18">The sequence shown here is derived from an EMBL/GenBank/DDBJ whole genome shotgun (WGS) entry which is preliminary data.</text>
</comment>
<dbReference type="InterPro" id="IPR000504">
    <property type="entry name" value="RRM_dom"/>
</dbReference>
<evidence type="ECO:0000256" key="14">
    <source>
        <dbReference type="ARBA" id="ARBA00023136"/>
    </source>
</evidence>
<dbReference type="EC" id="3.4.21.89" evidence="6"/>
<evidence type="ECO:0000256" key="16">
    <source>
        <dbReference type="PROSITE-ProRule" id="PRU00176"/>
    </source>
</evidence>
<protein>
    <recommendedName>
        <fullName evidence="7">Signal peptidase complex catalytic subunit SEC11</fullName>
        <ecNumber evidence="6">3.4.21.89</ecNumber>
    </recommendedName>
    <alternativeName>
        <fullName evidence="8">Signal peptidase complex catalytic subunit sec11</fullName>
    </alternativeName>
</protein>
<evidence type="ECO:0000256" key="11">
    <source>
        <dbReference type="ARBA" id="ARBA00022801"/>
    </source>
</evidence>
<evidence type="ECO:0000256" key="6">
    <source>
        <dbReference type="ARBA" id="ARBA00013208"/>
    </source>
</evidence>
<dbReference type="Proteomes" id="UP001205105">
    <property type="component" value="Unassembled WGS sequence"/>
</dbReference>
<dbReference type="Gene3D" id="3.30.70.330">
    <property type="match status" value="1"/>
</dbReference>
<dbReference type="PANTHER" id="PTHR10806">
    <property type="entry name" value="SIGNAL PEPTIDASE COMPLEX CATALYTIC SUBUNIT SEC11"/>
    <property type="match status" value="1"/>
</dbReference>
<comment type="function">
    <text evidence="15">Catalytic component of the signal peptidase complex (SPC) which catalyzes the cleavage of N-terminal signal sequences from nascent proteins as they are translocated into the lumen of the endoplasmic reticulum. Specifically cleaves N-terminal signal peptides that contain a hydrophobic alpha-helix (h-region) shorter than 18-20 amino acids.</text>
</comment>
<evidence type="ECO:0000256" key="3">
    <source>
        <dbReference type="ARBA" id="ARBA00004648"/>
    </source>
</evidence>
<comment type="subcellular location">
    <subcellularLocation>
        <location evidence="3">Endoplasmic reticulum membrane</location>
        <topology evidence="3">Single-pass type II membrane protein</topology>
    </subcellularLocation>
    <subcellularLocation>
        <location evidence="2">Nucleus</location>
        <location evidence="2">Nucleolus</location>
    </subcellularLocation>
</comment>
<evidence type="ECO:0000256" key="12">
    <source>
        <dbReference type="ARBA" id="ARBA00022824"/>
    </source>
</evidence>
<dbReference type="GO" id="GO:0004252">
    <property type="term" value="F:serine-type endopeptidase activity"/>
    <property type="evidence" value="ECO:0007669"/>
    <property type="project" value="InterPro"/>
</dbReference>